<name>A0ABW4N333_9CAUL</name>
<dbReference type="EMBL" id="JBHUEY010000001">
    <property type="protein sequence ID" value="MFD1784297.1"/>
    <property type="molecule type" value="Genomic_DNA"/>
</dbReference>
<feature type="transmembrane region" description="Helical" evidence="8">
    <location>
        <begin position="155"/>
        <end position="176"/>
    </location>
</feature>
<evidence type="ECO:0000256" key="1">
    <source>
        <dbReference type="ARBA" id="ARBA00000085"/>
    </source>
</evidence>
<evidence type="ECO:0000256" key="2">
    <source>
        <dbReference type="ARBA" id="ARBA00012438"/>
    </source>
</evidence>
<dbReference type="RefSeq" id="WP_377283751.1">
    <property type="nucleotide sequence ID" value="NZ_JBHRSI010000009.1"/>
</dbReference>
<evidence type="ECO:0000256" key="3">
    <source>
        <dbReference type="ARBA" id="ARBA00022553"/>
    </source>
</evidence>
<comment type="caution">
    <text evidence="10">The sequence shown here is derived from an EMBL/GenBank/DDBJ whole genome shotgun (WGS) entry which is preliminary data.</text>
</comment>
<dbReference type="GO" id="GO:0016301">
    <property type="term" value="F:kinase activity"/>
    <property type="evidence" value="ECO:0007669"/>
    <property type="project" value="UniProtKB-KW"/>
</dbReference>
<dbReference type="CDD" id="cd00082">
    <property type="entry name" value="HisKA"/>
    <property type="match status" value="1"/>
</dbReference>
<keyword evidence="8" id="KW-0812">Transmembrane</keyword>
<keyword evidence="8" id="KW-0472">Membrane</keyword>
<dbReference type="InterPro" id="IPR036890">
    <property type="entry name" value="HATPase_C_sf"/>
</dbReference>
<evidence type="ECO:0000256" key="6">
    <source>
        <dbReference type="ARBA" id="ARBA00023012"/>
    </source>
</evidence>
<keyword evidence="8" id="KW-1133">Transmembrane helix</keyword>
<dbReference type="InterPro" id="IPR036097">
    <property type="entry name" value="HisK_dim/P_sf"/>
</dbReference>
<dbReference type="EC" id="2.7.13.3" evidence="2"/>
<dbReference type="PANTHER" id="PTHR43711">
    <property type="entry name" value="TWO-COMPONENT HISTIDINE KINASE"/>
    <property type="match status" value="1"/>
</dbReference>
<dbReference type="InterPro" id="IPR050736">
    <property type="entry name" value="Sensor_HK_Regulatory"/>
</dbReference>
<reference evidence="11" key="1">
    <citation type="journal article" date="2019" name="Int. J. Syst. Evol. Microbiol.">
        <title>The Global Catalogue of Microorganisms (GCM) 10K type strain sequencing project: providing services to taxonomists for standard genome sequencing and annotation.</title>
        <authorList>
            <consortium name="The Broad Institute Genomics Platform"/>
            <consortium name="The Broad Institute Genome Sequencing Center for Infectious Disease"/>
            <person name="Wu L."/>
            <person name="Ma J."/>
        </authorList>
    </citation>
    <scope>NUCLEOTIDE SEQUENCE [LARGE SCALE GENOMIC DNA]</scope>
    <source>
        <strain evidence="11">DFY28</strain>
    </source>
</reference>
<dbReference type="CDD" id="cd16922">
    <property type="entry name" value="HATPase_EvgS-ArcB-TorS-like"/>
    <property type="match status" value="1"/>
</dbReference>
<dbReference type="Gene3D" id="1.10.287.130">
    <property type="match status" value="1"/>
</dbReference>
<dbReference type="InterPro" id="IPR005467">
    <property type="entry name" value="His_kinase_dom"/>
</dbReference>
<evidence type="ECO:0000259" key="9">
    <source>
        <dbReference type="PROSITE" id="PS50109"/>
    </source>
</evidence>
<feature type="domain" description="Histidine kinase" evidence="9">
    <location>
        <begin position="322"/>
        <end position="540"/>
    </location>
</feature>
<comment type="catalytic activity">
    <reaction evidence="1">
        <text>ATP + protein L-histidine = ADP + protein N-phospho-L-histidine.</text>
        <dbReference type="EC" id="2.7.13.3"/>
    </reaction>
</comment>
<keyword evidence="5 10" id="KW-0418">Kinase</keyword>
<keyword evidence="6" id="KW-0902">Two-component regulatory system</keyword>
<dbReference type="SUPFAM" id="SSF55874">
    <property type="entry name" value="ATPase domain of HSP90 chaperone/DNA topoisomerase II/histidine kinase"/>
    <property type="match status" value="1"/>
</dbReference>
<protein>
    <recommendedName>
        <fullName evidence="2">histidine kinase</fullName>
        <ecNumber evidence="2">2.7.13.3</ecNumber>
    </recommendedName>
</protein>
<keyword evidence="4" id="KW-0808">Transferase</keyword>
<feature type="region of interest" description="Disordered" evidence="7">
    <location>
        <begin position="1"/>
        <end position="20"/>
    </location>
</feature>
<feature type="transmembrane region" description="Helical" evidence="8">
    <location>
        <begin position="53"/>
        <end position="72"/>
    </location>
</feature>
<dbReference type="PROSITE" id="PS50109">
    <property type="entry name" value="HIS_KIN"/>
    <property type="match status" value="1"/>
</dbReference>
<dbReference type="InterPro" id="IPR003594">
    <property type="entry name" value="HATPase_dom"/>
</dbReference>
<dbReference type="Gene3D" id="3.30.565.10">
    <property type="entry name" value="Histidine kinase-like ATPase, C-terminal domain"/>
    <property type="match status" value="1"/>
</dbReference>
<feature type="transmembrane region" description="Helical" evidence="8">
    <location>
        <begin position="25"/>
        <end position="46"/>
    </location>
</feature>
<feature type="transmembrane region" description="Helical" evidence="8">
    <location>
        <begin position="78"/>
        <end position="108"/>
    </location>
</feature>
<proteinExistence type="predicted"/>
<evidence type="ECO:0000256" key="7">
    <source>
        <dbReference type="SAM" id="MobiDB-lite"/>
    </source>
</evidence>
<dbReference type="Proteomes" id="UP001597237">
    <property type="component" value="Unassembled WGS sequence"/>
</dbReference>
<dbReference type="Pfam" id="PF02518">
    <property type="entry name" value="HATPase_c"/>
    <property type="match status" value="1"/>
</dbReference>
<sequence>MSIQTPATSQPARPPAQDARRARAVTGWSAGWLAAVAAAAAGLWIGRAEVTPLSWLALAVGAAPALVGLLVARRPGAGVALVLAWAACAVGSSLLTGGLTGPLAFWCLAPLAAAAATGEVRLAALGGAAALIAAGLAAMAAISLPPTPIANWTDYWLRLLSIASLAGGLAAGVVLLQRRQTHDVRRGRAAEVRMERLLAEQPFVLVTLDAEGRVQSAYGPTAPGLDPEHLPGRRLAETTDTEQAAVIEAAIRKALADGEAEARFTPAGADQPVALVLRRAAARRLVGALRSAAWQIGREAELEEARAQAEARNAGKSRFLANMSHELRTPLNAIMGFSDIMRARLFGPMSDKYAEYAELIHESGGHLLDLINDVLDMSKIEAERFELAREEFDAREAVSAVLRLMRGQADRARIQLRGVLPKEPLMVDADRRALKQITLNLISNALRFTPAEGQVTVALHEVGEAMELVVSDTGAGIGPEDLKRIGRPYEQAGDANARAGGTGLGLSLVRAFAELHGGEMIIESRVGEGTQVTVSLPVLLRETPVPAPVAPVESQATIH</sequence>
<dbReference type="Pfam" id="PF00512">
    <property type="entry name" value="HisKA"/>
    <property type="match status" value="1"/>
</dbReference>
<evidence type="ECO:0000256" key="5">
    <source>
        <dbReference type="ARBA" id="ARBA00022777"/>
    </source>
</evidence>
<feature type="transmembrane region" description="Helical" evidence="8">
    <location>
        <begin position="120"/>
        <end position="143"/>
    </location>
</feature>
<evidence type="ECO:0000256" key="8">
    <source>
        <dbReference type="SAM" id="Phobius"/>
    </source>
</evidence>
<keyword evidence="11" id="KW-1185">Reference proteome</keyword>
<dbReference type="PANTHER" id="PTHR43711:SF1">
    <property type="entry name" value="HISTIDINE KINASE 1"/>
    <property type="match status" value="1"/>
</dbReference>
<evidence type="ECO:0000313" key="11">
    <source>
        <dbReference type="Proteomes" id="UP001597237"/>
    </source>
</evidence>
<dbReference type="PRINTS" id="PR00344">
    <property type="entry name" value="BCTRLSENSOR"/>
</dbReference>
<dbReference type="InterPro" id="IPR004358">
    <property type="entry name" value="Sig_transdc_His_kin-like_C"/>
</dbReference>
<accession>A0ABW4N333</accession>
<keyword evidence="3" id="KW-0597">Phosphoprotein</keyword>
<dbReference type="SMART" id="SM00388">
    <property type="entry name" value="HisKA"/>
    <property type="match status" value="1"/>
</dbReference>
<evidence type="ECO:0000313" key="10">
    <source>
        <dbReference type="EMBL" id="MFD1784297.1"/>
    </source>
</evidence>
<dbReference type="InterPro" id="IPR003661">
    <property type="entry name" value="HisK_dim/P_dom"/>
</dbReference>
<gene>
    <name evidence="10" type="ORF">ACFSC0_12900</name>
</gene>
<organism evidence="10 11">
    <name type="scientific">Phenylobacterium terrae</name>
    <dbReference type="NCBI Taxonomy" id="2665495"/>
    <lineage>
        <taxon>Bacteria</taxon>
        <taxon>Pseudomonadati</taxon>
        <taxon>Pseudomonadota</taxon>
        <taxon>Alphaproteobacteria</taxon>
        <taxon>Caulobacterales</taxon>
        <taxon>Caulobacteraceae</taxon>
        <taxon>Phenylobacterium</taxon>
    </lineage>
</organism>
<dbReference type="SMART" id="SM00387">
    <property type="entry name" value="HATPase_c"/>
    <property type="match status" value="1"/>
</dbReference>
<evidence type="ECO:0000256" key="4">
    <source>
        <dbReference type="ARBA" id="ARBA00022679"/>
    </source>
</evidence>
<dbReference type="SUPFAM" id="SSF47384">
    <property type="entry name" value="Homodimeric domain of signal transducing histidine kinase"/>
    <property type="match status" value="1"/>
</dbReference>